<keyword evidence="1" id="KW-0175">Coiled coil</keyword>
<evidence type="ECO:0000313" key="3">
    <source>
        <dbReference type="Proteomes" id="UP000291343"/>
    </source>
</evidence>
<sequence>MESNLTNLKEGLIDSSVIDIAVNLHAILEVISNNFSKEAVIDVIPAITSLLNKYDAAIKVNEDLKENLACMAAENISLEKSLLQERKNRKYELDDSICNEERADAEIGALKSKLISVQATVDELKMEISSKDAIINLLESDAKHAANQIETLEYEVSLLKKKVPFSSAHFTTPKKTVKLNKTSEYCGVEVSNRFSSLDDDNDSELQQPVEGHTRTFRVKAHVHRRASELSQCGANSLSTQSVKNRIVILADSQGRDMYNFLSGLYNDYDIFVYALPGAKMKQVVKNGLQFVKHLTKSDYVFVMAGSNDFGGYEPGHLTVQQGLDVILGARLNANIIISSIPIRYDVPHLNEDILFANAAISNRISLCRSMSTITYIDFNGRMQRYHFSKGGLHYGKKGKRLLGKTFCEMVIGKNQSKRQVREEQMTTCNSEVPSMPMETCDDGNAIIRDPDYQYSITPASTPLAEEPPIIYGETTSSVFCHGEEILHRLNDGDHISTSFDDGQFPASASNNSLIHSSTSFLLLNQSHQSVG</sequence>
<dbReference type="SUPFAM" id="SSF52266">
    <property type="entry name" value="SGNH hydrolase"/>
    <property type="match status" value="1"/>
</dbReference>
<dbReference type="SMR" id="A0A482WMS0"/>
<evidence type="ECO:0000256" key="1">
    <source>
        <dbReference type="SAM" id="Coils"/>
    </source>
</evidence>
<keyword evidence="3" id="KW-1185">Reference proteome</keyword>
<feature type="coiled-coil region" evidence="1">
    <location>
        <begin position="135"/>
        <end position="162"/>
    </location>
</feature>
<proteinExistence type="predicted"/>
<dbReference type="InParanoid" id="A0A482WMS0"/>
<feature type="coiled-coil region" evidence="1">
    <location>
        <begin position="47"/>
        <end position="81"/>
    </location>
</feature>
<comment type="caution">
    <text evidence="2">The sequence shown here is derived from an EMBL/GenBank/DDBJ whole genome shotgun (WGS) entry which is preliminary data.</text>
</comment>
<evidence type="ECO:0000313" key="2">
    <source>
        <dbReference type="EMBL" id="RZF34855.1"/>
    </source>
</evidence>
<dbReference type="CDD" id="cd00229">
    <property type="entry name" value="SGNH_hydrolase"/>
    <property type="match status" value="1"/>
</dbReference>
<dbReference type="InterPro" id="IPR036514">
    <property type="entry name" value="SGNH_hydro_sf"/>
</dbReference>
<name>A0A482WMS0_LAOST</name>
<organism evidence="2 3">
    <name type="scientific">Laodelphax striatellus</name>
    <name type="common">Small brown planthopper</name>
    <name type="synonym">Delphax striatella</name>
    <dbReference type="NCBI Taxonomy" id="195883"/>
    <lineage>
        <taxon>Eukaryota</taxon>
        <taxon>Metazoa</taxon>
        <taxon>Ecdysozoa</taxon>
        <taxon>Arthropoda</taxon>
        <taxon>Hexapoda</taxon>
        <taxon>Insecta</taxon>
        <taxon>Pterygota</taxon>
        <taxon>Neoptera</taxon>
        <taxon>Paraneoptera</taxon>
        <taxon>Hemiptera</taxon>
        <taxon>Auchenorrhyncha</taxon>
        <taxon>Fulgoroidea</taxon>
        <taxon>Delphacidae</taxon>
        <taxon>Criomorphinae</taxon>
        <taxon>Laodelphax</taxon>
    </lineage>
</organism>
<gene>
    <name evidence="2" type="ORF">LSTR_LSTR015677</name>
</gene>
<dbReference type="Gene3D" id="3.40.50.1110">
    <property type="entry name" value="SGNH hydrolase"/>
    <property type="match status" value="1"/>
</dbReference>
<dbReference type="EMBL" id="QKKF02030117">
    <property type="protein sequence ID" value="RZF34855.1"/>
    <property type="molecule type" value="Genomic_DNA"/>
</dbReference>
<reference evidence="2 3" key="1">
    <citation type="journal article" date="2017" name="Gigascience">
        <title>Genome sequence of the small brown planthopper, Laodelphax striatellus.</title>
        <authorList>
            <person name="Zhu J."/>
            <person name="Jiang F."/>
            <person name="Wang X."/>
            <person name="Yang P."/>
            <person name="Bao Y."/>
            <person name="Zhao W."/>
            <person name="Wang W."/>
            <person name="Lu H."/>
            <person name="Wang Q."/>
            <person name="Cui N."/>
            <person name="Li J."/>
            <person name="Chen X."/>
            <person name="Luo L."/>
            <person name="Yu J."/>
            <person name="Kang L."/>
            <person name="Cui F."/>
        </authorList>
    </citation>
    <scope>NUCLEOTIDE SEQUENCE [LARGE SCALE GENOMIC DNA]</scope>
    <source>
        <strain evidence="2">Lst14</strain>
    </source>
</reference>
<accession>A0A482WMS0</accession>
<dbReference type="Proteomes" id="UP000291343">
    <property type="component" value="Unassembled WGS sequence"/>
</dbReference>
<protein>
    <submittedName>
        <fullName evidence="2">Uncharacterized protein</fullName>
    </submittedName>
</protein>
<dbReference type="OrthoDB" id="7490061at2759"/>
<dbReference type="AlphaFoldDB" id="A0A482WMS0"/>